<gene>
    <name evidence="1" type="ORF">IAD41_00555</name>
</gene>
<evidence type="ECO:0000313" key="1">
    <source>
        <dbReference type="EMBL" id="HIS82088.1"/>
    </source>
</evidence>
<sequence length="172" mass="20492">MYYFPNLDDTTRLNMISELEQDLQNGLFYIPVSIKPDFVPTYKKFLRKTFERGTVESLQQELSQNFFKDKDKNGRKIPSNIREMVTFSDFNRYYSRAILVRAIDEEKSVKIYRAKNSVYERQESKQQINRSFSTLSTLKYLLHTLRDYRILFSGKTELDFMKPNSGLSLMLM</sequence>
<dbReference type="EMBL" id="DVJO01000016">
    <property type="protein sequence ID" value="HIS82088.1"/>
    <property type="molecule type" value="Genomic_DNA"/>
</dbReference>
<protein>
    <submittedName>
        <fullName evidence="1">Uncharacterized protein</fullName>
    </submittedName>
</protein>
<accession>A0A9D1K3I7</accession>
<organism evidence="1 2">
    <name type="scientific">Candidatus Scatenecus faecavium</name>
    <dbReference type="NCBI Taxonomy" id="2840915"/>
    <lineage>
        <taxon>Bacteria</taxon>
        <taxon>Candidatus Scatenecus</taxon>
    </lineage>
</organism>
<dbReference type="AlphaFoldDB" id="A0A9D1K3I7"/>
<dbReference type="Proteomes" id="UP000824139">
    <property type="component" value="Unassembled WGS sequence"/>
</dbReference>
<evidence type="ECO:0000313" key="2">
    <source>
        <dbReference type="Proteomes" id="UP000824139"/>
    </source>
</evidence>
<comment type="caution">
    <text evidence="1">The sequence shown here is derived from an EMBL/GenBank/DDBJ whole genome shotgun (WGS) entry which is preliminary data.</text>
</comment>
<name>A0A9D1K3I7_9BACT</name>
<reference evidence="1" key="2">
    <citation type="journal article" date="2021" name="PeerJ">
        <title>Extensive microbial diversity within the chicken gut microbiome revealed by metagenomics and culture.</title>
        <authorList>
            <person name="Gilroy R."/>
            <person name="Ravi A."/>
            <person name="Getino M."/>
            <person name="Pursley I."/>
            <person name="Horton D.L."/>
            <person name="Alikhan N.F."/>
            <person name="Baker D."/>
            <person name="Gharbi K."/>
            <person name="Hall N."/>
            <person name="Watson M."/>
            <person name="Adriaenssens E.M."/>
            <person name="Foster-Nyarko E."/>
            <person name="Jarju S."/>
            <person name="Secka A."/>
            <person name="Antonio M."/>
            <person name="Oren A."/>
            <person name="Chaudhuri R.R."/>
            <person name="La Ragione R."/>
            <person name="Hildebrand F."/>
            <person name="Pallen M.J."/>
        </authorList>
    </citation>
    <scope>NUCLEOTIDE SEQUENCE</scope>
    <source>
        <strain evidence="1">CHK152-2994</strain>
    </source>
</reference>
<proteinExistence type="predicted"/>
<reference evidence="1" key="1">
    <citation type="submission" date="2020-10" db="EMBL/GenBank/DDBJ databases">
        <authorList>
            <person name="Gilroy R."/>
        </authorList>
    </citation>
    <scope>NUCLEOTIDE SEQUENCE</scope>
    <source>
        <strain evidence="1">CHK152-2994</strain>
    </source>
</reference>